<keyword evidence="1" id="KW-0472">Membrane</keyword>
<name>A0AAV8WXD7_9CUCU</name>
<dbReference type="InterPro" id="IPR008257">
    <property type="entry name" value="Pept_M19"/>
</dbReference>
<dbReference type="Gene3D" id="3.20.20.140">
    <property type="entry name" value="Metal-dependent hydrolases"/>
    <property type="match status" value="1"/>
</dbReference>
<keyword evidence="1" id="KW-1015">Disulfide bond</keyword>
<evidence type="ECO:0000256" key="1">
    <source>
        <dbReference type="RuleBase" id="RU341113"/>
    </source>
</evidence>
<reference evidence="2" key="1">
    <citation type="journal article" date="2023" name="Insect Mol. Biol.">
        <title>Genome sequencing provides insights into the evolution of gene families encoding plant cell wall-degrading enzymes in longhorned beetles.</title>
        <authorList>
            <person name="Shin N.R."/>
            <person name="Okamura Y."/>
            <person name="Kirsch R."/>
            <person name="Pauchet Y."/>
        </authorList>
    </citation>
    <scope>NUCLEOTIDE SEQUENCE</scope>
    <source>
        <strain evidence="2">RBIC_L_NR</strain>
    </source>
</reference>
<dbReference type="Pfam" id="PF01244">
    <property type="entry name" value="Peptidase_M19"/>
    <property type="match status" value="1"/>
</dbReference>
<dbReference type="EC" id="3.4.13.19" evidence="1"/>
<protein>
    <recommendedName>
        <fullName evidence="1">Dipeptidase</fullName>
        <ecNumber evidence="1">3.4.13.19</ecNumber>
    </recommendedName>
</protein>
<keyword evidence="1" id="KW-0224">Dipeptidase</keyword>
<dbReference type="PROSITE" id="PS51365">
    <property type="entry name" value="RENAL_DIPEPTIDASE_2"/>
    <property type="match status" value="1"/>
</dbReference>
<dbReference type="InterPro" id="IPR032466">
    <property type="entry name" value="Metal_Hydrolase"/>
</dbReference>
<dbReference type="EMBL" id="JANEYF010004446">
    <property type="protein sequence ID" value="KAJ8931172.1"/>
    <property type="molecule type" value="Genomic_DNA"/>
</dbReference>
<dbReference type="PANTHER" id="PTHR10443:SF45">
    <property type="entry name" value="DIPEPTIDASE"/>
    <property type="match status" value="1"/>
</dbReference>
<dbReference type="AlphaFoldDB" id="A0AAV8WXD7"/>
<comment type="caution">
    <text evidence="2">The sequence shown here is derived from an EMBL/GenBank/DDBJ whole genome shotgun (WGS) entry which is preliminary data.</text>
</comment>
<keyword evidence="1" id="KW-0482">Metalloprotease</keyword>
<evidence type="ECO:0000313" key="3">
    <source>
        <dbReference type="Proteomes" id="UP001162156"/>
    </source>
</evidence>
<comment type="cofactor">
    <cofactor evidence="1">
        <name>Zn(2+)</name>
        <dbReference type="ChEBI" id="CHEBI:29105"/>
    </cofactor>
</comment>
<keyword evidence="1" id="KW-0325">Glycoprotein</keyword>
<organism evidence="2 3">
    <name type="scientific">Rhamnusium bicolor</name>
    <dbReference type="NCBI Taxonomy" id="1586634"/>
    <lineage>
        <taxon>Eukaryota</taxon>
        <taxon>Metazoa</taxon>
        <taxon>Ecdysozoa</taxon>
        <taxon>Arthropoda</taxon>
        <taxon>Hexapoda</taxon>
        <taxon>Insecta</taxon>
        <taxon>Pterygota</taxon>
        <taxon>Neoptera</taxon>
        <taxon>Endopterygota</taxon>
        <taxon>Coleoptera</taxon>
        <taxon>Polyphaga</taxon>
        <taxon>Cucujiformia</taxon>
        <taxon>Chrysomeloidea</taxon>
        <taxon>Cerambycidae</taxon>
        <taxon>Lepturinae</taxon>
        <taxon>Rhagiini</taxon>
        <taxon>Rhamnusium</taxon>
    </lineage>
</organism>
<dbReference type="GO" id="GO:0070573">
    <property type="term" value="F:metallodipeptidase activity"/>
    <property type="evidence" value="ECO:0007669"/>
    <property type="project" value="InterPro"/>
</dbReference>
<comment type="subunit">
    <text evidence="1">Homodimer; disulfide-linked.</text>
</comment>
<keyword evidence="1" id="KW-0479">Metal-binding</keyword>
<evidence type="ECO:0000313" key="2">
    <source>
        <dbReference type="EMBL" id="KAJ8931172.1"/>
    </source>
</evidence>
<comment type="similarity">
    <text evidence="1">Belongs to the metallo-dependent hydrolases superfamily. Peptidase M19 family.</text>
</comment>
<keyword evidence="1" id="KW-0862">Zinc</keyword>
<keyword evidence="1" id="KW-0645">Protease</keyword>
<dbReference type="PANTHER" id="PTHR10443">
    <property type="entry name" value="MICROSOMAL DIPEPTIDASE"/>
    <property type="match status" value="1"/>
</dbReference>
<dbReference type="Proteomes" id="UP001162156">
    <property type="component" value="Unassembled WGS sequence"/>
</dbReference>
<sequence length="60" mass="6858">MGLSCFFWVAYVQCIKDSKNAVARTLDQIDVIKRLIKKYSNELEYVTTADGKFHISKIGT</sequence>
<comment type="catalytic activity">
    <reaction evidence="1">
        <text>an L-aminoacyl-L-amino acid + H2O = 2 an L-alpha-amino acid</text>
        <dbReference type="Rhea" id="RHEA:48940"/>
        <dbReference type="ChEBI" id="CHEBI:15377"/>
        <dbReference type="ChEBI" id="CHEBI:59869"/>
        <dbReference type="ChEBI" id="CHEBI:77460"/>
        <dbReference type="EC" id="3.4.13.19"/>
    </reaction>
</comment>
<dbReference type="GO" id="GO:0046872">
    <property type="term" value="F:metal ion binding"/>
    <property type="evidence" value="ECO:0007669"/>
    <property type="project" value="UniProtKB-UniRule"/>
</dbReference>
<gene>
    <name evidence="2" type="ORF">NQ314_015947</name>
</gene>
<proteinExistence type="inferred from homology"/>
<dbReference type="GO" id="GO:0006508">
    <property type="term" value="P:proteolysis"/>
    <property type="evidence" value="ECO:0007669"/>
    <property type="project" value="UniProtKB-KW"/>
</dbReference>
<comment type="subcellular location">
    <subcellularLocation>
        <location evidence="1">Membrane</location>
        <topology evidence="1">Lipid-anchor</topology>
        <topology evidence="1">GPI-anchor</topology>
    </subcellularLocation>
</comment>
<dbReference type="SUPFAM" id="SSF51556">
    <property type="entry name" value="Metallo-dependent hydrolases"/>
    <property type="match status" value="1"/>
</dbReference>
<keyword evidence="3" id="KW-1185">Reference proteome</keyword>
<keyword evidence="1" id="KW-0336">GPI-anchor</keyword>
<keyword evidence="1" id="KW-0449">Lipoprotein</keyword>
<dbReference type="GO" id="GO:0098552">
    <property type="term" value="C:side of membrane"/>
    <property type="evidence" value="ECO:0007669"/>
    <property type="project" value="UniProtKB-KW"/>
</dbReference>
<keyword evidence="1" id="KW-0378">Hydrolase</keyword>
<accession>A0AAV8WXD7</accession>